<accession>A0A9R1X1L9</accession>
<dbReference type="InterPro" id="IPR036047">
    <property type="entry name" value="F-box-like_dom_sf"/>
</dbReference>
<name>A0A9R1X1L9_LACSA</name>
<feature type="domain" description="KIB1-4 beta-propeller" evidence="3">
    <location>
        <begin position="99"/>
        <end position="293"/>
    </location>
</feature>
<feature type="transmembrane region" description="Helical" evidence="1">
    <location>
        <begin position="156"/>
        <end position="178"/>
    </location>
</feature>
<dbReference type="PANTHER" id="PTHR45463:SF8">
    <property type="entry name" value="OS09G0392200 PROTEIN"/>
    <property type="match status" value="1"/>
</dbReference>
<dbReference type="AlphaFoldDB" id="A0A9R1X1L9"/>
<keyword evidence="5" id="KW-1185">Reference proteome</keyword>
<organism evidence="4 5">
    <name type="scientific">Lactuca sativa</name>
    <name type="common">Garden lettuce</name>
    <dbReference type="NCBI Taxonomy" id="4236"/>
    <lineage>
        <taxon>Eukaryota</taxon>
        <taxon>Viridiplantae</taxon>
        <taxon>Streptophyta</taxon>
        <taxon>Embryophyta</taxon>
        <taxon>Tracheophyta</taxon>
        <taxon>Spermatophyta</taxon>
        <taxon>Magnoliopsida</taxon>
        <taxon>eudicotyledons</taxon>
        <taxon>Gunneridae</taxon>
        <taxon>Pentapetalae</taxon>
        <taxon>asterids</taxon>
        <taxon>campanulids</taxon>
        <taxon>Asterales</taxon>
        <taxon>Asteraceae</taxon>
        <taxon>Cichorioideae</taxon>
        <taxon>Cichorieae</taxon>
        <taxon>Lactucinae</taxon>
        <taxon>Lactuca</taxon>
    </lineage>
</organism>
<sequence length="353" mass="41280">MAKIRSITRDQNHDDASIRKKIKTCDPWSDLNHDVLYLIMMKLGVIDFIAFSGVCKSWRSFAVCNKNYFMVSKPPMSISISTDADENKCYLEEFEGRKLKISLPHSDYKTCVGVSCGYLILFGEKSNDFWLVNPITRHEFHAPFSFRNVSFYSPCLGAILVFSPLISGWVFVVFAIYYHKIWFVIASKQEWTYVSSPFRILDLHAFKGKIYTLHPINRLSEVRLFPTPKVTLLKIKNSPIPDFNYPAFVSFGENLYVMDRISEHLSNIQEINFSKMEWVSREKTGEEYAFFLRNPEQGVGFIRIESWADLHSQYGKYYFPCKSGEDRFFLAKMWYFFHDCFDASFLHQSVKTC</sequence>
<dbReference type="OrthoDB" id="642536at2759"/>
<dbReference type="Gene3D" id="1.20.1280.50">
    <property type="match status" value="1"/>
</dbReference>
<feature type="domain" description="F-box" evidence="2">
    <location>
        <begin position="28"/>
        <end position="62"/>
    </location>
</feature>
<evidence type="ECO:0000313" key="5">
    <source>
        <dbReference type="Proteomes" id="UP000235145"/>
    </source>
</evidence>
<dbReference type="Pfam" id="PF03478">
    <property type="entry name" value="Beta-prop_KIB1-4"/>
    <property type="match status" value="1"/>
</dbReference>
<gene>
    <name evidence="4" type="ORF">LSAT_V11C700380310</name>
</gene>
<reference evidence="4 5" key="1">
    <citation type="journal article" date="2017" name="Nat. Commun.">
        <title>Genome assembly with in vitro proximity ligation data and whole-genome triplication in lettuce.</title>
        <authorList>
            <person name="Reyes-Chin-Wo S."/>
            <person name="Wang Z."/>
            <person name="Yang X."/>
            <person name="Kozik A."/>
            <person name="Arikit S."/>
            <person name="Song C."/>
            <person name="Xia L."/>
            <person name="Froenicke L."/>
            <person name="Lavelle D.O."/>
            <person name="Truco M.J."/>
            <person name="Xia R."/>
            <person name="Zhu S."/>
            <person name="Xu C."/>
            <person name="Xu H."/>
            <person name="Xu X."/>
            <person name="Cox K."/>
            <person name="Korf I."/>
            <person name="Meyers B.C."/>
            <person name="Michelmore R.W."/>
        </authorList>
    </citation>
    <scope>NUCLEOTIDE SEQUENCE [LARGE SCALE GENOMIC DNA]</scope>
    <source>
        <strain evidence="5">cv. Salinas</strain>
        <tissue evidence="4">Seedlings</tissue>
    </source>
</reference>
<evidence type="ECO:0000256" key="1">
    <source>
        <dbReference type="SAM" id="Phobius"/>
    </source>
</evidence>
<evidence type="ECO:0000313" key="4">
    <source>
        <dbReference type="EMBL" id="KAJ0195786.1"/>
    </source>
</evidence>
<evidence type="ECO:0000259" key="3">
    <source>
        <dbReference type="Pfam" id="PF03478"/>
    </source>
</evidence>
<protein>
    <recommendedName>
        <fullName evidence="6">F-box domain-containing protein</fullName>
    </recommendedName>
</protein>
<dbReference type="Gramene" id="rna-gnl|WGS:NBSK|LSAT_7X97001_mrna">
    <property type="protein sequence ID" value="cds-PLY94334.1"/>
    <property type="gene ID" value="gene-LSAT_7X97001"/>
</dbReference>
<keyword evidence="1" id="KW-0472">Membrane</keyword>
<dbReference type="InterPro" id="IPR005174">
    <property type="entry name" value="KIB1-4_b-propeller"/>
</dbReference>
<comment type="caution">
    <text evidence="4">The sequence shown here is derived from an EMBL/GenBank/DDBJ whole genome shotgun (WGS) entry which is preliminary data.</text>
</comment>
<proteinExistence type="predicted"/>
<evidence type="ECO:0008006" key="6">
    <source>
        <dbReference type="Google" id="ProtNLM"/>
    </source>
</evidence>
<keyword evidence="1" id="KW-0812">Transmembrane</keyword>
<dbReference type="Pfam" id="PF00646">
    <property type="entry name" value="F-box"/>
    <property type="match status" value="1"/>
</dbReference>
<dbReference type="Proteomes" id="UP000235145">
    <property type="component" value="Unassembled WGS sequence"/>
</dbReference>
<dbReference type="InterPro" id="IPR001810">
    <property type="entry name" value="F-box_dom"/>
</dbReference>
<evidence type="ECO:0000259" key="2">
    <source>
        <dbReference type="Pfam" id="PF00646"/>
    </source>
</evidence>
<dbReference type="EMBL" id="NBSK02000007">
    <property type="protein sequence ID" value="KAJ0195786.1"/>
    <property type="molecule type" value="Genomic_DNA"/>
</dbReference>
<dbReference type="SUPFAM" id="SSF81383">
    <property type="entry name" value="F-box domain"/>
    <property type="match status" value="1"/>
</dbReference>
<keyword evidence="1" id="KW-1133">Transmembrane helix</keyword>
<dbReference type="PANTHER" id="PTHR45463">
    <property type="entry name" value="OS09G0392200 PROTEIN"/>
    <property type="match status" value="1"/>
</dbReference>